<evidence type="ECO:0000256" key="1">
    <source>
        <dbReference type="ARBA" id="ARBA00004651"/>
    </source>
</evidence>
<keyword evidence="3" id="KW-0328">Glycosyltransferase</keyword>
<keyword evidence="6 8" id="KW-1133">Transmembrane helix</keyword>
<keyword evidence="2" id="KW-1003">Cell membrane</keyword>
<evidence type="ECO:0000259" key="9">
    <source>
        <dbReference type="Pfam" id="PF13231"/>
    </source>
</evidence>
<dbReference type="GO" id="GO:0009103">
    <property type="term" value="P:lipopolysaccharide biosynthetic process"/>
    <property type="evidence" value="ECO:0007669"/>
    <property type="project" value="UniProtKB-ARBA"/>
</dbReference>
<dbReference type="PANTHER" id="PTHR33908">
    <property type="entry name" value="MANNOSYLTRANSFERASE YKCB-RELATED"/>
    <property type="match status" value="1"/>
</dbReference>
<feature type="transmembrane region" description="Helical" evidence="8">
    <location>
        <begin position="300"/>
        <end position="319"/>
    </location>
</feature>
<keyword evidence="4" id="KW-0808">Transferase</keyword>
<sequence>MKFKKTILILLLIIFIAMLFRLSAVLSSKSFWFDEVVSIEIAKKGIIESWQYLKWENNPPLHYWFLHWWIKLFGAYEIPARLSSLLFSIFGVIAIYFLGRKLISRRVGLIASFLIAISVLHISLSQDARMYPMLFFFAIVSCYYFWEIMHGRRNRINWFLYILSTVLAYYTHILGLFLFVIQNIYFIYKHYFLPKDREIKKLWIYSQAVSVGLFLPWLYFFIIKAIILLNGSAWYFHTSGGGFFLLEIPRGFLFLGAESPIIEFVGLIFFGIFLTYSLVRVKEWSAERMEFKVEFTIQPATVFCWLIFLVPLMAGFIIQLWVIKYYAISSIGFFLLVATGISNLKIVNKYRFALICMIFMMSLPYNFIAITSYGQHQWANAADYVLSKEKIGDKIFIPAFIYKLPFDYYYKGNVEVIGYEPLGLESDLLFKTVKYNWCPIISKENMPDIGEVIGNAQRVIVIYSGTIAIMYKTDLVLDWFTENDWDLETREEFGGFANLAVLIFRRPGDE</sequence>
<feature type="transmembrane region" description="Helical" evidence="8">
    <location>
        <begin position="351"/>
        <end position="370"/>
    </location>
</feature>
<dbReference type="Proteomes" id="UP000182465">
    <property type="component" value="Unassembled WGS sequence"/>
</dbReference>
<protein>
    <recommendedName>
        <fullName evidence="9">Glycosyltransferase RgtA/B/C/D-like domain-containing protein</fullName>
    </recommendedName>
</protein>
<dbReference type="GO" id="GO:0005886">
    <property type="term" value="C:plasma membrane"/>
    <property type="evidence" value="ECO:0007669"/>
    <property type="project" value="UniProtKB-SubCell"/>
</dbReference>
<feature type="transmembrane region" description="Helical" evidence="8">
    <location>
        <begin position="158"/>
        <end position="182"/>
    </location>
</feature>
<feature type="transmembrane region" description="Helical" evidence="8">
    <location>
        <begin position="130"/>
        <end position="146"/>
    </location>
</feature>
<feature type="transmembrane region" description="Helical" evidence="8">
    <location>
        <begin position="202"/>
        <end position="222"/>
    </location>
</feature>
<organism evidence="10 11">
    <name type="scientific">Candidatus Kuenenbacteria bacterium CG1_02_38_13</name>
    <dbReference type="NCBI Taxonomy" id="1805235"/>
    <lineage>
        <taxon>Bacteria</taxon>
        <taxon>Candidatus Kueneniibacteriota</taxon>
    </lineage>
</organism>
<comment type="subcellular location">
    <subcellularLocation>
        <location evidence="1">Cell membrane</location>
        <topology evidence="1">Multi-pass membrane protein</topology>
    </subcellularLocation>
</comment>
<feature type="transmembrane region" description="Helical" evidence="8">
    <location>
        <begin position="106"/>
        <end position="124"/>
    </location>
</feature>
<dbReference type="GO" id="GO:0016763">
    <property type="term" value="F:pentosyltransferase activity"/>
    <property type="evidence" value="ECO:0007669"/>
    <property type="project" value="TreeGrafter"/>
</dbReference>
<name>A0A1J4U0T6_9BACT</name>
<keyword evidence="7 8" id="KW-0472">Membrane</keyword>
<evidence type="ECO:0000256" key="5">
    <source>
        <dbReference type="ARBA" id="ARBA00022692"/>
    </source>
</evidence>
<evidence type="ECO:0000256" key="3">
    <source>
        <dbReference type="ARBA" id="ARBA00022676"/>
    </source>
</evidence>
<dbReference type="InterPro" id="IPR050297">
    <property type="entry name" value="LipidA_mod_glycosyltrf_83"/>
</dbReference>
<gene>
    <name evidence="10" type="ORF">AUJ29_00575</name>
</gene>
<feature type="domain" description="Glycosyltransferase RgtA/B/C/D-like" evidence="9">
    <location>
        <begin position="58"/>
        <end position="219"/>
    </location>
</feature>
<evidence type="ECO:0000256" key="2">
    <source>
        <dbReference type="ARBA" id="ARBA00022475"/>
    </source>
</evidence>
<dbReference type="InterPro" id="IPR038731">
    <property type="entry name" value="RgtA/B/C-like"/>
</dbReference>
<proteinExistence type="predicted"/>
<feature type="transmembrane region" description="Helical" evidence="8">
    <location>
        <begin position="78"/>
        <end position="99"/>
    </location>
</feature>
<evidence type="ECO:0000256" key="6">
    <source>
        <dbReference type="ARBA" id="ARBA00022989"/>
    </source>
</evidence>
<dbReference type="EMBL" id="MNVB01000014">
    <property type="protein sequence ID" value="OIO18108.1"/>
    <property type="molecule type" value="Genomic_DNA"/>
</dbReference>
<dbReference type="PANTHER" id="PTHR33908:SF11">
    <property type="entry name" value="MEMBRANE PROTEIN"/>
    <property type="match status" value="1"/>
</dbReference>
<evidence type="ECO:0000256" key="7">
    <source>
        <dbReference type="ARBA" id="ARBA00023136"/>
    </source>
</evidence>
<evidence type="ECO:0000313" key="10">
    <source>
        <dbReference type="EMBL" id="OIO18108.1"/>
    </source>
</evidence>
<evidence type="ECO:0000256" key="4">
    <source>
        <dbReference type="ARBA" id="ARBA00022679"/>
    </source>
</evidence>
<dbReference type="AlphaFoldDB" id="A0A1J4U0T6"/>
<dbReference type="Pfam" id="PF13231">
    <property type="entry name" value="PMT_2"/>
    <property type="match status" value="1"/>
</dbReference>
<feature type="transmembrane region" description="Helical" evidence="8">
    <location>
        <begin position="234"/>
        <end position="255"/>
    </location>
</feature>
<comment type="caution">
    <text evidence="10">The sequence shown here is derived from an EMBL/GenBank/DDBJ whole genome shotgun (WGS) entry which is preliminary data.</text>
</comment>
<keyword evidence="5 8" id="KW-0812">Transmembrane</keyword>
<feature type="transmembrane region" description="Helical" evidence="8">
    <location>
        <begin position="325"/>
        <end position="344"/>
    </location>
</feature>
<accession>A0A1J4U0T6</accession>
<evidence type="ECO:0000256" key="8">
    <source>
        <dbReference type="SAM" id="Phobius"/>
    </source>
</evidence>
<evidence type="ECO:0000313" key="11">
    <source>
        <dbReference type="Proteomes" id="UP000182465"/>
    </source>
</evidence>
<feature type="transmembrane region" description="Helical" evidence="8">
    <location>
        <begin position="261"/>
        <end position="279"/>
    </location>
</feature>
<reference evidence="10 11" key="1">
    <citation type="journal article" date="2016" name="Environ. Microbiol.">
        <title>Genomic resolution of a cold subsurface aquifer community provides metabolic insights for novel microbes adapted to high CO concentrations.</title>
        <authorList>
            <person name="Probst A.J."/>
            <person name="Castelle C.J."/>
            <person name="Singh A."/>
            <person name="Brown C.T."/>
            <person name="Anantharaman K."/>
            <person name="Sharon I."/>
            <person name="Hug L.A."/>
            <person name="Burstein D."/>
            <person name="Emerson J.B."/>
            <person name="Thomas B.C."/>
            <person name="Banfield J.F."/>
        </authorList>
    </citation>
    <scope>NUCLEOTIDE SEQUENCE [LARGE SCALE GENOMIC DNA]</scope>
    <source>
        <strain evidence="10">CG1_02_38_13</strain>
    </source>
</reference>